<proteinExistence type="predicted"/>
<dbReference type="RefSeq" id="WP_119660066.1">
    <property type="nucleotide sequence ID" value="NZ_QUAL01000109.1"/>
</dbReference>
<accession>A0A418KS15</accession>
<dbReference type="Proteomes" id="UP000284057">
    <property type="component" value="Unassembled WGS sequence"/>
</dbReference>
<organism evidence="2 3">
    <name type="scientific">Jiangella rhizosphaerae</name>
    <dbReference type="NCBI Taxonomy" id="2293569"/>
    <lineage>
        <taxon>Bacteria</taxon>
        <taxon>Bacillati</taxon>
        <taxon>Actinomycetota</taxon>
        <taxon>Actinomycetes</taxon>
        <taxon>Jiangellales</taxon>
        <taxon>Jiangellaceae</taxon>
        <taxon>Jiangella</taxon>
    </lineage>
</organism>
<evidence type="ECO:0008006" key="4">
    <source>
        <dbReference type="Google" id="ProtNLM"/>
    </source>
</evidence>
<evidence type="ECO:0000313" key="2">
    <source>
        <dbReference type="EMBL" id="RIQ25056.1"/>
    </source>
</evidence>
<dbReference type="AlphaFoldDB" id="A0A418KS15"/>
<gene>
    <name evidence="2" type="ORF">DY240_11655</name>
</gene>
<dbReference type="EMBL" id="QUAL01000109">
    <property type="protein sequence ID" value="RIQ25056.1"/>
    <property type="molecule type" value="Genomic_DNA"/>
</dbReference>
<evidence type="ECO:0000313" key="3">
    <source>
        <dbReference type="Proteomes" id="UP000284057"/>
    </source>
</evidence>
<dbReference type="OrthoDB" id="5187673at2"/>
<comment type="caution">
    <text evidence="2">The sequence shown here is derived from an EMBL/GenBank/DDBJ whole genome shotgun (WGS) entry which is preliminary data.</text>
</comment>
<reference evidence="2 3" key="1">
    <citation type="submission" date="2018-09" db="EMBL/GenBank/DDBJ databases">
        <title>Isolation, diversity and antifungal activity of actinobacteria from wheat.</title>
        <authorList>
            <person name="Han C."/>
        </authorList>
    </citation>
    <scope>NUCLEOTIDE SEQUENCE [LARGE SCALE GENOMIC DNA]</scope>
    <source>
        <strain evidence="2 3">NEAU-YY265</strain>
    </source>
</reference>
<feature type="region of interest" description="Disordered" evidence="1">
    <location>
        <begin position="1"/>
        <end position="21"/>
    </location>
</feature>
<name>A0A418KS15_9ACTN</name>
<keyword evidence="3" id="KW-1185">Reference proteome</keyword>
<evidence type="ECO:0000256" key="1">
    <source>
        <dbReference type="SAM" id="MobiDB-lite"/>
    </source>
</evidence>
<sequence length="159" mass="16781">MALSSGPGSSSGSGDGHEPGTAVVDRAASALRAYTDHGWTTASPRILQTVLSATRRSRPVRARDEAGDFHVSDQVVTTYLQAAVDSVDGAQATHVRLDLDGDVLTSLRVTIAVTYPEPVHPLAESVRRVAHETVRSVLGEAAPPLPLGRIHIHIGDVDH</sequence>
<protein>
    <recommendedName>
        <fullName evidence="4">Asp23/Gls24 family envelope stress response protein</fullName>
    </recommendedName>
</protein>